<dbReference type="PANTHER" id="PTHR32309:SF31">
    <property type="entry name" value="CAPSULAR EXOPOLYSACCHARIDE FAMILY"/>
    <property type="match status" value="1"/>
</dbReference>
<evidence type="ECO:0000256" key="3">
    <source>
        <dbReference type="SAM" id="Coils"/>
    </source>
</evidence>
<evidence type="ECO:0000256" key="1">
    <source>
        <dbReference type="ARBA" id="ARBA00022741"/>
    </source>
</evidence>
<dbReference type="InterPro" id="IPR050445">
    <property type="entry name" value="Bact_polysacc_biosynth/exp"/>
</dbReference>
<comment type="caution">
    <text evidence="5">The sequence shown here is derived from an EMBL/GenBank/DDBJ whole genome shotgun (WGS) entry which is preliminary data.</text>
</comment>
<dbReference type="PANTHER" id="PTHR32309">
    <property type="entry name" value="TYROSINE-PROTEIN KINASE"/>
    <property type="match status" value="1"/>
</dbReference>
<dbReference type="EMBL" id="SJPI01000001">
    <property type="protein sequence ID" value="TWT54684.1"/>
    <property type="molecule type" value="Genomic_DNA"/>
</dbReference>
<dbReference type="EC" id="2.7.10.2" evidence="5"/>
<feature type="region of interest" description="Disordered" evidence="4">
    <location>
        <begin position="1"/>
        <end position="20"/>
    </location>
</feature>
<keyword evidence="6" id="KW-1185">Reference proteome</keyword>
<dbReference type="AlphaFoldDB" id="A0A5C5WUQ3"/>
<gene>
    <name evidence="5" type="primary">ywqD_3</name>
    <name evidence="5" type="ORF">Pla22_23340</name>
</gene>
<dbReference type="SUPFAM" id="SSF52540">
    <property type="entry name" value="P-loop containing nucleoside triphosphate hydrolases"/>
    <property type="match status" value="1"/>
</dbReference>
<evidence type="ECO:0000256" key="2">
    <source>
        <dbReference type="ARBA" id="ARBA00022840"/>
    </source>
</evidence>
<protein>
    <submittedName>
        <fullName evidence="5">Tyrosine-protein kinase YwqD</fullName>
        <ecNumber evidence="5">2.7.10.2</ecNumber>
    </submittedName>
</protein>
<name>A0A5C5WUQ3_9BACT</name>
<dbReference type="InterPro" id="IPR027417">
    <property type="entry name" value="P-loop_NTPase"/>
</dbReference>
<dbReference type="OrthoDB" id="236626at2"/>
<dbReference type="Proteomes" id="UP000316598">
    <property type="component" value="Unassembled WGS sequence"/>
</dbReference>
<keyword evidence="5" id="KW-0418">Kinase</keyword>
<dbReference type="InterPro" id="IPR005702">
    <property type="entry name" value="Wzc-like_C"/>
</dbReference>
<accession>A0A5C5WUQ3</accession>
<organism evidence="5 6">
    <name type="scientific">Rubripirellula amarantea</name>
    <dbReference type="NCBI Taxonomy" id="2527999"/>
    <lineage>
        <taxon>Bacteria</taxon>
        <taxon>Pseudomonadati</taxon>
        <taxon>Planctomycetota</taxon>
        <taxon>Planctomycetia</taxon>
        <taxon>Pirellulales</taxon>
        <taxon>Pirellulaceae</taxon>
        <taxon>Rubripirellula</taxon>
    </lineage>
</organism>
<feature type="coiled-coil region" evidence="3">
    <location>
        <begin position="355"/>
        <end position="382"/>
    </location>
</feature>
<dbReference type="CDD" id="cd05387">
    <property type="entry name" value="BY-kinase"/>
    <property type="match status" value="1"/>
</dbReference>
<feature type="compositionally biased region" description="Polar residues" evidence="4">
    <location>
        <begin position="1"/>
        <end position="17"/>
    </location>
</feature>
<dbReference type="RefSeq" id="WP_146514694.1">
    <property type="nucleotide sequence ID" value="NZ_SJPI01000001.1"/>
</dbReference>
<dbReference type="GO" id="GO:0004715">
    <property type="term" value="F:non-membrane spanning protein tyrosine kinase activity"/>
    <property type="evidence" value="ECO:0007669"/>
    <property type="project" value="UniProtKB-EC"/>
</dbReference>
<sequence length="775" mass="85734">MNTNYISSERATETSYRPSARPENQFDPWILWVTFRQCWPWAVPCGAILSAITAFVVLQNFTPTYRASHLLEANDDFVVFKGVMPTVDDLANTEKSLFFNPIVIDPVLADPEIRRAPSLADPDTAEVNLRKNLTVGNGGTRARLVVSYEDSDREAAAMVCNAVVDSYLRQRDAFDNARMTNLEMWLEPEIQRWEQQVEERQLKVTRLSEQTLGFAPGQRLDVIEDQSSLSLMTHLRSQIADLSVQLAIDDAQIAMQDDSEPLPSLVASTPFVPPAISIQKQVPTESQIAQFVANDAEVREAEMVYRKYQGMVLEMEISDLVRVRRDYYLEIKAKRDSLEYSLEAKKSKAEKLAIAVLTKRAEEDYQRQMAEAEAKLTAMKQLHEVELDAARSHDSLKRNHQDNMNTALKKRDRAALVAKLGILQKQYDEERDRMEQFGGATAALQFAQEELSVATDVLRKLRDRTAAIQTERRQDGAVRTLASATPPKNPTETIPVKQLGLASTVAFVAPFLLGLLLELRIQRVTDGNAVQKHFGMAPVVGEIARLPAGTHGGRARRVFEESVDTLRSNLFHSLATKNIRSIAVASSMTSEGKSSVASQLAISIAKATGETVLLVDADLRCPDQHSLFGLDIGPGLAGVLSGEVEFEQAIDSTLGHLIHVMPAGPLKANPHRLINQASMKKFLDQALESYSFVVFDTAPVLAAGETLAVVSVVESTLVCVMRDVSRLDNVGRAMRRIQASGASIAGTVFSGVTPRQYSYRYGDYHYSAAGLAVQE</sequence>
<dbReference type="Gene3D" id="3.40.50.300">
    <property type="entry name" value="P-loop containing nucleotide triphosphate hydrolases"/>
    <property type="match status" value="1"/>
</dbReference>
<reference evidence="5 6" key="1">
    <citation type="submission" date="2019-02" db="EMBL/GenBank/DDBJ databases">
        <title>Deep-cultivation of Planctomycetes and their phenomic and genomic characterization uncovers novel biology.</title>
        <authorList>
            <person name="Wiegand S."/>
            <person name="Jogler M."/>
            <person name="Boedeker C."/>
            <person name="Pinto D."/>
            <person name="Vollmers J."/>
            <person name="Rivas-Marin E."/>
            <person name="Kohn T."/>
            <person name="Peeters S.H."/>
            <person name="Heuer A."/>
            <person name="Rast P."/>
            <person name="Oberbeckmann S."/>
            <person name="Bunk B."/>
            <person name="Jeske O."/>
            <person name="Meyerdierks A."/>
            <person name="Storesund J.E."/>
            <person name="Kallscheuer N."/>
            <person name="Luecker S."/>
            <person name="Lage O.M."/>
            <person name="Pohl T."/>
            <person name="Merkel B.J."/>
            <person name="Hornburger P."/>
            <person name="Mueller R.-W."/>
            <person name="Bruemmer F."/>
            <person name="Labrenz M."/>
            <person name="Spormann A.M."/>
            <person name="Op Den Camp H."/>
            <person name="Overmann J."/>
            <person name="Amann R."/>
            <person name="Jetten M.S.M."/>
            <person name="Mascher T."/>
            <person name="Medema M.H."/>
            <person name="Devos D.P."/>
            <person name="Kaster A.-K."/>
            <person name="Ovreas L."/>
            <person name="Rohde M."/>
            <person name="Galperin M.Y."/>
            <person name="Jogler C."/>
        </authorList>
    </citation>
    <scope>NUCLEOTIDE SEQUENCE [LARGE SCALE GENOMIC DNA]</scope>
    <source>
        <strain evidence="5 6">Pla22</strain>
    </source>
</reference>
<keyword evidence="2" id="KW-0067">ATP-binding</keyword>
<proteinExistence type="predicted"/>
<keyword evidence="3" id="KW-0175">Coiled coil</keyword>
<evidence type="ECO:0000313" key="5">
    <source>
        <dbReference type="EMBL" id="TWT54684.1"/>
    </source>
</evidence>
<evidence type="ECO:0000313" key="6">
    <source>
        <dbReference type="Proteomes" id="UP000316598"/>
    </source>
</evidence>
<evidence type="ECO:0000256" key="4">
    <source>
        <dbReference type="SAM" id="MobiDB-lite"/>
    </source>
</evidence>
<keyword evidence="1" id="KW-0547">Nucleotide-binding</keyword>
<keyword evidence="5" id="KW-0808">Transferase</keyword>